<dbReference type="Pfam" id="PF12704">
    <property type="entry name" value="MacB_PCD"/>
    <property type="match status" value="2"/>
</dbReference>
<feature type="domain" description="MacB-like periplasmic core" evidence="8">
    <location>
        <begin position="100"/>
        <end position="322"/>
    </location>
</feature>
<feature type="transmembrane region" description="Helical" evidence="6">
    <location>
        <begin position="421"/>
        <end position="439"/>
    </location>
</feature>
<name>A0A344TLV2_9BACT</name>
<dbReference type="Pfam" id="PF02687">
    <property type="entry name" value="FtsX"/>
    <property type="match status" value="2"/>
</dbReference>
<evidence type="ECO:0000256" key="6">
    <source>
        <dbReference type="SAM" id="Phobius"/>
    </source>
</evidence>
<sequence length="874" mass="99257">MPTQSKPPLLADRLLEWFCAPHLLEYIQGDLHEEFEYQVKRIGEHRAKWFYWWEVLGFIKPRYIKRKPSKYPKTYLYSPTMLRNYFKIALRNLLKHKGYSFINIFGLATGMAVAMLIGLWIYDELSYNKSFQNYERIAQVMQHQTFDGEINTQTANPYLMGDEIRAQYGSDFKYIVMSSWTGEHLLTFEEKKLTKTGNYFEPAITEMLSLKMLKGTRSGLKEMNSVLLSESTAKAYFGETDPVGKIMKVDNKLNVKVTGVYQDLPYNSDFKDLSFILPWDLYLDNNPWIRENTNPWRSNFTQTYAQLASQSDLVQVSAKIKNVKFNKIRPEEKAFKPVVFLHPMSKWHLYSAFKNGINTGGRIEFVWLFGIIGAFVLLLACINFMNLSTARSEKRAKEVGIRKAVGSVRGQLINQFFSESLLVVIVAFLLSLLLVQLILPAFNEVADKKMFILWSNPLFWLLGIGFTLLTGLIAGSYPALYLSSFQPIKVLKGTFRAGRFAAVPRKVLVVVQFTVSVTLIIGTIVVFRQIQYAKSRPIGYSRDGLLTVPINTPDLTGHYDVLRNDLLKTGAVTEMSESSSPITSIWAINNGYDWRGKDPSIQGNFAAVSVTHDFGKTIGWEFKEGRDFSREFATDSSGIILNETAVKFMGLKKPIGEIVKINEKSFQVIGVVKDLVMQSPYSPVFRTSFVLDYNDVGVINIKINPAISSREALAKLETVFKKHNPSAPFEYKFADEEYAKKFSDEERIGKLATFFAMLAIFISCLGLFGLASFVAEQRTKEIGVRKVLGASVTNLWGLLSKDFVLLVIISCLISSPIAYYFMDNWVQKYEYHTDISWWVFIVSGAGALAITLLTVSFQAIKAALMNPVKSLKTE</sequence>
<feature type="domain" description="MacB-like periplasmic core" evidence="8">
    <location>
        <begin position="514"/>
        <end position="718"/>
    </location>
</feature>
<keyword evidence="2" id="KW-1003">Cell membrane</keyword>
<dbReference type="InterPro" id="IPR025857">
    <property type="entry name" value="MacB_PCD"/>
</dbReference>
<evidence type="ECO:0000256" key="5">
    <source>
        <dbReference type="ARBA" id="ARBA00023136"/>
    </source>
</evidence>
<evidence type="ECO:0000313" key="9">
    <source>
        <dbReference type="EMBL" id="AXE19623.1"/>
    </source>
</evidence>
<feature type="transmembrane region" description="Helical" evidence="6">
    <location>
        <begin position="837"/>
        <end position="860"/>
    </location>
</feature>
<keyword evidence="5 6" id="KW-0472">Membrane</keyword>
<dbReference type="EMBL" id="CP030850">
    <property type="protein sequence ID" value="AXE19623.1"/>
    <property type="molecule type" value="Genomic_DNA"/>
</dbReference>
<proteinExistence type="predicted"/>
<dbReference type="PANTHER" id="PTHR30572:SF9">
    <property type="entry name" value="ABC TRANSPORTER PERMEASE PROTEIN"/>
    <property type="match status" value="1"/>
</dbReference>
<dbReference type="AlphaFoldDB" id="A0A344TLV2"/>
<dbReference type="PANTHER" id="PTHR30572">
    <property type="entry name" value="MEMBRANE COMPONENT OF TRANSPORTER-RELATED"/>
    <property type="match status" value="1"/>
</dbReference>
<dbReference type="RefSeq" id="WP_114068392.1">
    <property type="nucleotide sequence ID" value="NZ_CP030850.1"/>
</dbReference>
<evidence type="ECO:0000256" key="3">
    <source>
        <dbReference type="ARBA" id="ARBA00022692"/>
    </source>
</evidence>
<dbReference type="GO" id="GO:0005886">
    <property type="term" value="C:plasma membrane"/>
    <property type="evidence" value="ECO:0007669"/>
    <property type="project" value="UniProtKB-SubCell"/>
</dbReference>
<dbReference type="Proteomes" id="UP000251993">
    <property type="component" value="Chromosome"/>
</dbReference>
<evidence type="ECO:0000259" key="8">
    <source>
        <dbReference type="Pfam" id="PF12704"/>
    </source>
</evidence>
<dbReference type="InterPro" id="IPR050250">
    <property type="entry name" value="Macrolide_Exporter_MacB"/>
</dbReference>
<protein>
    <submittedName>
        <fullName evidence="9">ABC transporter permease</fullName>
    </submittedName>
</protein>
<reference evidence="9 10" key="1">
    <citation type="submission" date="2018-07" db="EMBL/GenBank/DDBJ databases">
        <title>Genome sequencing of Runella.</title>
        <authorList>
            <person name="Baek M.-G."/>
            <person name="Yi H."/>
        </authorList>
    </citation>
    <scope>NUCLEOTIDE SEQUENCE [LARGE SCALE GENOMIC DNA]</scope>
    <source>
        <strain evidence="9 10">HYN0085</strain>
    </source>
</reference>
<evidence type="ECO:0000259" key="7">
    <source>
        <dbReference type="Pfam" id="PF02687"/>
    </source>
</evidence>
<feature type="transmembrane region" description="Helical" evidence="6">
    <location>
        <begin position="459"/>
        <end position="482"/>
    </location>
</feature>
<feature type="transmembrane region" description="Helical" evidence="6">
    <location>
        <begin position="365"/>
        <end position="387"/>
    </location>
</feature>
<feature type="domain" description="ABC3 transporter permease C-terminal" evidence="7">
    <location>
        <begin position="754"/>
        <end position="867"/>
    </location>
</feature>
<evidence type="ECO:0000313" key="10">
    <source>
        <dbReference type="Proteomes" id="UP000251993"/>
    </source>
</evidence>
<dbReference type="OrthoDB" id="5933722at2"/>
<accession>A0A344TLV2</accession>
<dbReference type="KEGG" id="run:DR864_18715"/>
<dbReference type="NCBIfam" id="NF038404">
    <property type="entry name" value="perm_prefix_2"/>
    <property type="match status" value="1"/>
</dbReference>
<keyword evidence="4 6" id="KW-1133">Transmembrane helix</keyword>
<organism evidence="9 10">
    <name type="scientific">Runella rosea</name>
    <dbReference type="NCBI Taxonomy" id="2259595"/>
    <lineage>
        <taxon>Bacteria</taxon>
        <taxon>Pseudomonadati</taxon>
        <taxon>Bacteroidota</taxon>
        <taxon>Cytophagia</taxon>
        <taxon>Cytophagales</taxon>
        <taxon>Spirosomataceae</taxon>
        <taxon>Runella</taxon>
    </lineage>
</organism>
<evidence type="ECO:0000256" key="1">
    <source>
        <dbReference type="ARBA" id="ARBA00004651"/>
    </source>
</evidence>
<feature type="transmembrane region" description="Helical" evidence="6">
    <location>
        <begin position="751"/>
        <end position="775"/>
    </location>
</feature>
<dbReference type="InterPro" id="IPR003838">
    <property type="entry name" value="ABC3_permease_C"/>
</dbReference>
<feature type="transmembrane region" description="Helical" evidence="6">
    <location>
        <begin position="803"/>
        <end position="822"/>
    </location>
</feature>
<feature type="transmembrane region" description="Helical" evidence="6">
    <location>
        <begin position="101"/>
        <end position="122"/>
    </location>
</feature>
<keyword evidence="10" id="KW-1185">Reference proteome</keyword>
<feature type="domain" description="ABC3 transporter permease C-terminal" evidence="7">
    <location>
        <begin position="371"/>
        <end position="487"/>
    </location>
</feature>
<evidence type="ECO:0000256" key="4">
    <source>
        <dbReference type="ARBA" id="ARBA00022989"/>
    </source>
</evidence>
<gene>
    <name evidence="9" type="ORF">DR864_18715</name>
</gene>
<dbReference type="InterPro" id="IPR047699">
    <property type="entry name" value="Permease_put_prefix"/>
</dbReference>
<evidence type="ECO:0000256" key="2">
    <source>
        <dbReference type="ARBA" id="ARBA00022475"/>
    </source>
</evidence>
<dbReference type="GO" id="GO:0022857">
    <property type="term" value="F:transmembrane transporter activity"/>
    <property type="evidence" value="ECO:0007669"/>
    <property type="project" value="TreeGrafter"/>
</dbReference>
<feature type="transmembrane region" description="Helical" evidence="6">
    <location>
        <begin position="503"/>
        <end position="527"/>
    </location>
</feature>
<keyword evidence="3 6" id="KW-0812">Transmembrane</keyword>
<comment type="subcellular location">
    <subcellularLocation>
        <location evidence="1">Cell membrane</location>
        <topology evidence="1">Multi-pass membrane protein</topology>
    </subcellularLocation>
</comment>